<evidence type="ECO:0000256" key="10">
    <source>
        <dbReference type="ARBA" id="ARBA00022723"/>
    </source>
</evidence>
<comment type="function">
    <text evidence="16">Poorly processive, error-prone DNA polymerase involved in untargeted mutagenesis. Copies undamaged DNA at stalled replication forks, which arise in vivo from mismatched or misaligned primer ends. These misaligned primers can be extended by PolIV. Exhibits no 3'-5' exonuclease (proofreading) activity. May be involved in translesional synthesis, in conjunction with the beta clamp from PolIII.</text>
</comment>
<keyword evidence="5" id="KW-0515">Mutator protein</keyword>
<dbReference type="SUPFAM" id="SSF100879">
    <property type="entry name" value="Lesion bypass DNA polymerase (Y-family), little finger domain"/>
    <property type="match status" value="1"/>
</dbReference>
<evidence type="ECO:0000256" key="5">
    <source>
        <dbReference type="ARBA" id="ARBA00022457"/>
    </source>
</evidence>
<gene>
    <name evidence="19" type="primary">dinB</name>
    <name evidence="19" type="ORF">GOSPT_075_00190</name>
</gene>
<dbReference type="EMBL" id="BAFC01000075">
    <property type="protein sequence ID" value="GAB39660.1"/>
    <property type="molecule type" value="Genomic_DNA"/>
</dbReference>
<dbReference type="InterPro" id="IPR053848">
    <property type="entry name" value="IMS_HHH_1"/>
</dbReference>
<evidence type="ECO:0000256" key="15">
    <source>
        <dbReference type="ARBA" id="ARBA00023204"/>
    </source>
</evidence>
<dbReference type="PANTHER" id="PTHR11076:SF33">
    <property type="entry name" value="DNA POLYMERASE KAPPA"/>
    <property type="match status" value="1"/>
</dbReference>
<dbReference type="PANTHER" id="PTHR11076">
    <property type="entry name" value="DNA REPAIR POLYMERASE UMUC / TRANSFERASE FAMILY MEMBER"/>
    <property type="match status" value="1"/>
</dbReference>
<dbReference type="InterPro" id="IPR017961">
    <property type="entry name" value="DNA_pol_Y-fam_little_finger"/>
</dbReference>
<evidence type="ECO:0000256" key="8">
    <source>
        <dbReference type="ARBA" id="ARBA00022695"/>
    </source>
</evidence>
<comment type="subcellular location">
    <subcellularLocation>
        <location evidence="2">Cytoplasm</location>
    </subcellularLocation>
</comment>
<evidence type="ECO:0000313" key="20">
    <source>
        <dbReference type="Proteomes" id="UP000005845"/>
    </source>
</evidence>
<dbReference type="GO" id="GO:0042276">
    <property type="term" value="P:error-prone translesion synthesis"/>
    <property type="evidence" value="ECO:0007669"/>
    <property type="project" value="TreeGrafter"/>
</dbReference>
<evidence type="ECO:0000256" key="4">
    <source>
        <dbReference type="ARBA" id="ARBA00012417"/>
    </source>
</evidence>
<evidence type="ECO:0000256" key="6">
    <source>
        <dbReference type="ARBA" id="ARBA00022490"/>
    </source>
</evidence>
<proteinExistence type="inferred from homology"/>
<dbReference type="Pfam" id="PF00817">
    <property type="entry name" value="IMS"/>
    <property type="match status" value="1"/>
</dbReference>
<reference evidence="19 20" key="1">
    <citation type="submission" date="2012-02" db="EMBL/GenBank/DDBJ databases">
        <title>Whole genome shotgun sequence of Gordonia sputi NBRC 100414.</title>
        <authorList>
            <person name="Yoshida I."/>
            <person name="Hosoyama A."/>
            <person name="Tsuchikane K."/>
            <person name="Katsumata H."/>
            <person name="Yamazaki S."/>
            <person name="Fujita N."/>
        </authorList>
    </citation>
    <scope>NUCLEOTIDE SEQUENCE [LARGE SCALE GENOMIC DNA]</scope>
    <source>
        <strain evidence="19 20">NBRC 100414</strain>
    </source>
</reference>
<dbReference type="Proteomes" id="UP000005845">
    <property type="component" value="Unassembled WGS sequence"/>
</dbReference>
<evidence type="ECO:0000256" key="13">
    <source>
        <dbReference type="ARBA" id="ARBA00022932"/>
    </source>
</evidence>
<dbReference type="GO" id="GO:0006281">
    <property type="term" value="P:DNA repair"/>
    <property type="evidence" value="ECO:0007669"/>
    <property type="project" value="UniProtKB-KW"/>
</dbReference>
<dbReference type="PROSITE" id="PS50173">
    <property type="entry name" value="UMUC"/>
    <property type="match status" value="1"/>
</dbReference>
<dbReference type="InterPro" id="IPR022880">
    <property type="entry name" value="DNApol_IV"/>
</dbReference>
<accession>H5U1Q2</accession>
<sequence>MSTDRPQHFRWLLHIDLDQFQVSVERLRSPELADVALIVGGNGDPAEPRKVVTCASYEARAHGVRAGMPLRAAHRKLPDAVFVPLDTEAYDAASAEVMDTIRGLGYPVEVWGWDEAYVGVEKEGVEPVGPEAVGPETLHDAASVANNAVDDAEITEIAARMRTAVLGATGLDSSVGISDNKQRAKMATEFAKKPDRLPPRDPEAASESSTFLPVQPLPDKVFLLDDRNWIELMGQRPTRELWSVGPKTAQKLSANDIDTVDDLIATPRDDLIATFGPHQGNWLYVLCRGHGDSTITAEPWEARSHSKSRTFPADLTSVSEKHSAAKQLTMELLDQVIDEDRVPFRVAVTVRTSSFYTRTKSRKLAAPTVDIAELTPVVLDLLDRFDADRPVRLLGVRMDLVPLDAETTADTDLDLEVT</sequence>
<keyword evidence="15" id="KW-0234">DNA repair</keyword>
<dbReference type="GO" id="GO:0006260">
    <property type="term" value="P:DNA replication"/>
    <property type="evidence" value="ECO:0007669"/>
    <property type="project" value="UniProtKB-KW"/>
</dbReference>
<dbReference type="Pfam" id="PF11799">
    <property type="entry name" value="IMS_C"/>
    <property type="match status" value="1"/>
</dbReference>
<protein>
    <recommendedName>
        <fullName evidence="4">DNA-directed DNA polymerase</fullName>
        <ecNumber evidence="4">2.7.7.7</ecNumber>
    </recommendedName>
</protein>
<comment type="catalytic activity">
    <reaction evidence="17">
        <text>DNA(n) + a 2'-deoxyribonucleoside 5'-triphosphate = DNA(n+1) + diphosphate</text>
        <dbReference type="Rhea" id="RHEA:22508"/>
        <dbReference type="Rhea" id="RHEA-COMP:17339"/>
        <dbReference type="Rhea" id="RHEA-COMP:17340"/>
        <dbReference type="ChEBI" id="CHEBI:33019"/>
        <dbReference type="ChEBI" id="CHEBI:61560"/>
        <dbReference type="ChEBI" id="CHEBI:173112"/>
        <dbReference type="EC" id="2.7.7.7"/>
    </reaction>
</comment>
<dbReference type="InterPro" id="IPR043502">
    <property type="entry name" value="DNA/RNA_pol_sf"/>
</dbReference>
<evidence type="ECO:0000256" key="3">
    <source>
        <dbReference type="ARBA" id="ARBA00010945"/>
    </source>
</evidence>
<evidence type="ECO:0000256" key="2">
    <source>
        <dbReference type="ARBA" id="ARBA00004496"/>
    </source>
</evidence>
<keyword evidence="14" id="KW-0238">DNA-binding</keyword>
<dbReference type="CDD" id="cd03586">
    <property type="entry name" value="PolY_Pol_IV_kappa"/>
    <property type="match status" value="1"/>
</dbReference>
<comment type="similarity">
    <text evidence="3">Belongs to the DNA polymerase type-Y family.</text>
</comment>
<keyword evidence="8" id="KW-0548">Nucleotidyltransferase</keyword>
<dbReference type="RefSeq" id="WP_005206532.1">
    <property type="nucleotide sequence ID" value="NZ_BAFC01000075.1"/>
</dbReference>
<comment type="caution">
    <text evidence="19">The sequence shown here is derived from an EMBL/GenBank/DDBJ whole genome shotgun (WGS) entry which is preliminary data.</text>
</comment>
<dbReference type="EC" id="2.7.7.7" evidence="4"/>
<dbReference type="SUPFAM" id="SSF56672">
    <property type="entry name" value="DNA/RNA polymerases"/>
    <property type="match status" value="1"/>
</dbReference>
<evidence type="ECO:0000256" key="9">
    <source>
        <dbReference type="ARBA" id="ARBA00022705"/>
    </source>
</evidence>
<dbReference type="Gene3D" id="1.10.150.20">
    <property type="entry name" value="5' to 3' exonuclease, C-terminal subdomain"/>
    <property type="match status" value="1"/>
</dbReference>
<keyword evidence="10" id="KW-0479">Metal-binding</keyword>
<dbReference type="GO" id="GO:0003684">
    <property type="term" value="F:damaged DNA binding"/>
    <property type="evidence" value="ECO:0007669"/>
    <property type="project" value="InterPro"/>
</dbReference>
<dbReference type="Gene3D" id="3.30.70.270">
    <property type="match status" value="1"/>
</dbReference>
<dbReference type="GO" id="GO:0009432">
    <property type="term" value="P:SOS response"/>
    <property type="evidence" value="ECO:0007669"/>
    <property type="project" value="TreeGrafter"/>
</dbReference>
<dbReference type="GO" id="GO:0003887">
    <property type="term" value="F:DNA-directed DNA polymerase activity"/>
    <property type="evidence" value="ECO:0007669"/>
    <property type="project" value="UniProtKB-KW"/>
</dbReference>
<dbReference type="Gene3D" id="3.30.1490.100">
    <property type="entry name" value="DNA polymerase, Y-family, little finger domain"/>
    <property type="match status" value="1"/>
</dbReference>
<dbReference type="NCBIfam" id="NF002883">
    <property type="entry name" value="PRK03352.1"/>
    <property type="match status" value="1"/>
</dbReference>
<feature type="domain" description="UmuC" evidence="18">
    <location>
        <begin position="12"/>
        <end position="245"/>
    </location>
</feature>
<evidence type="ECO:0000313" key="19">
    <source>
        <dbReference type="EMBL" id="GAB39660.1"/>
    </source>
</evidence>
<keyword evidence="7" id="KW-0808">Transferase</keyword>
<evidence type="ECO:0000256" key="11">
    <source>
        <dbReference type="ARBA" id="ARBA00022763"/>
    </source>
</evidence>
<evidence type="ECO:0000256" key="17">
    <source>
        <dbReference type="ARBA" id="ARBA00049244"/>
    </source>
</evidence>
<dbReference type="InterPro" id="IPR043128">
    <property type="entry name" value="Rev_trsase/Diguanyl_cyclase"/>
</dbReference>
<name>H5U1Q2_9ACTN</name>
<evidence type="ECO:0000256" key="16">
    <source>
        <dbReference type="ARBA" id="ARBA00025589"/>
    </source>
</evidence>
<evidence type="ECO:0000256" key="1">
    <source>
        <dbReference type="ARBA" id="ARBA00001946"/>
    </source>
</evidence>
<organism evidence="19 20">
    <name type="scientific">Gordonia sputi NBRC 100414</name>
    <dbReference type="NCBI Taxonomy" id="1089453"/>
    <lineage>
        <taxon>Bacteria</taxon>
        <taxon>Bacillati</taxon>
        <taxon>Actinomycetota</taxon>
        <taxon>Actinomycetes</taxon>
        <taxon>Mycobacteriales</taxon>
        <taxon>Gordoniaceae</taxon>
        <taxon>Gordonia</taxon>
    </lineage>
</organism>
<dbReference type="Gene3D" id="3.40.1170.60">
    <property type="match status" value="1"/>
</dbReference>
<evidence type="ECO:0000256" key="7">
    <source>
        <dbReference type="ARBA" id="ARBA00022679"/>
    </source>
</evidence>
<dbReference type="InterPro" id="IPR050116">
    <property type="entry name" value="DNA_polymerase-Y"/>
</dbReference>
<keyword evidence="20" id="KW-1185">Reference proteome</keyword>
<dbReference type="AlphaFoldDB" id="H5U1Q2"/>
<dbReference type="GO" id="GO:0046872">
    <property type="term" value="F:metal ion binding"/>
    <property type="evidence" value="ECO:0007669"/>
    <property type="project" value="UniProtKB-KW"/>
</dbReference>
<dbReference type="eggNOG" id="COG0389">
    <property type="taxonomic scope" value="Bacteria"/>
</dbReference>
<keyword evidence="9" id="KW-0235">DNA replication</keyword>
<evidence type="ECO:0000259" key="18">
    <source>
        <dbReference type="PROSITE" id="PS50173"/>
    </source>
</evidence>
<evidence type="ECO:0000256" key="12">
    <source>
        <dbReference type="ARBA" id="ARBA00022842"/>
    </source>
</evidence>
<evidence type="ECO:0000256" key="14">
    <source>
        <dbReference type="ARBA" id="ARBA00023125"/>
    </source>
</evidence>
<dbReference type="GO" id="GO:0005829">
    <property type="term" value="C:cytosol"/>
    <property type="evidence" value="ECO:0007669"/>
    <property type="project" value="TreeGrafter"/>
</dbReference>
<keyword evidence="13" id="KW-0239">DNA-directed DNA polymerase</keyword>
<dbReference type="Pfam" id="PF21999">
    <property type="entry name" value="IMS_HHH_1"/>
    <property type="match status" value="1"/>
</dbReference>
<keyword evidence="6" id="KW-0963">Cytoplasm</keyword>
<dbReference type="InterPro" id="IPR001126">
    <property type="entry name" value="UmuC"/>
</dbReference>
<comment type="cofactor">
    <cofactor evidence="1">
        <name>Mg(2+)</name>
        <dbReference type="ChEBI" id="CHEBI:18420"/>
    </cofactor>
</comment>
<keyword evidence="11" id="KW-0227">DNA damage</keyword>
<keyword evidence="12" id="KW-0460">Magnesium</keyword>
<dbReference type="InterPro" id="IPR036775">
    <property type="entry name" value="DNA_pol_Y-fam_lit_finger_sf"/>
</dbReference>